<sequence length="200" mass="23557">MHKWFRKALVVSFSVLTLGMIAPPPALTMQDLKSDETSKRNTFDQNPTSNYYSIDSIATLQKEIDKREQFINYAIIQAEQQSFQKFGSKITPIIEEEFNQQIFPKIQEAILAFAKAYPEETLHNLEITENPSGGISEKIFHIYDKTTKKDLLRFHVRRDQPPNEGHWFNFHYHTYHDQFQSHHELGAIFWDRNTPPQWLS</sequence>
<keyword evidence="1" id="KW-0732">Signal</keyword>
<dbReference type="STRING" id="930152.SAMN05216565_103507"/>
<dbReference type="EMBL" id="FNJU01000003">
    <property type="protein sequence ID" value="SDP53066.1"/>
    <property type="molecule type" value="Genomic_DNA"/>
</dbReference>
<name>A0A1H0THP6_9BACI</name>
<feature type="signal peptide" evidence="1">
    <location>
        <begin position="1"/>
        <end position="28"/>
    </location>
</feature>
<dbReference type="RefSeq" id="WP_090852627.1">
    <property type="nucleotide sequence ID" value="NZ_FNJU01000003.1"/>
</dbReference>
<organism evidence="2 3">
    <name type="scientific">Litchfieldia salsa</name>
    <dbReference type="NCBI Taxonomy" id="930152"/>
    <lineage>
        <taxon>Bacteria</taxon>
        <taxon>Bacillati</taxon>
        <taxon>Bacillota</taxon>
        <taxon>Bacilli</taxon>
        <taxon>Bacillales</taxon>
        <taxon>Bacillaceae</taxon>
        <taxon>Litchfieldia</taxon>
    </lineage>
</organism>
<dbReference type="AlphaFoldDB" id="A0A1H0THP6"/>
<dbReference type="Pfam" id="PF14005">
    <property type="entry name" value="YpjP"/>
    <property type="match status" value="1"/>
</dbReference>
<dbReference type="OrthoDB" id="2435352at2"/>
<gene>
    <name evidence="2" type="ORF">SAMN05216565_103507</name>
</gene>
<evidence type="ECO:0000256" key="1">
    <source>
        <dbReference type="SAM" id="SignalP"/>
    </source>
</evidence>
<evidence type="ECO:0000313" key="2">
    <source>
        <dbReference type="EMBL" id="SDP53066.1"/>
    </source>
</evidence>
<dbReference type="InterPro" id="IPR025616">
    <property type="entry name" value="YpjP"/>
</dbReference>
<reference evidence="3" key="1">
    <citation type="submission" date="2016-10" db="EMBL/GenBank/DDBJ databases">
        <authorList>
            <person name="Varghese N."/>
            <person name="Submissions S."/>
        </authorList>
    </citation>
    <scope>NUCLEOTIDE SEQUENCE [LARGE SCALE GENOMIC DNA]</scope>
    <source>
        <strain evidence="3">IBRC-M10078</strain>
    </source>
</reference>
<accession>A0A1H0THP6</accession>
<proteinExistence type="predicted"/>
<keyword evidence="3" id="KW-1185">Reference proteome</keyword>
<protein>
    <submittedName>
        <fullName evidence="2">YpjP-like protein</fullName>
    </submittedName>
</protein>
<evidence type="ECO:0000313" key="3">
    <source>
        <dbReference type="Proteomes" id="UP000199159"/>
    </source>
</evidence>
<feature type="chain" id="PRO_5039517198" evidence="1">
    <location>
        <begin position="29"/>
        <end position="200"/>
    </location>
</feature>
<dbReference type="Proteomes" id="UP000199159">
    <property type="component" value="Unassembled WGS sequence"/>
</dbReference>